<comment type="caution">
    <text evidence="3">The sequence shown here is derived from an EMBL/GenBank/DDBJ whole genome shotgun (WGS) entry which is preliminary data.</text>
</comment>
<evidence type="ECO:0000256" key="1">
    <source>
        <dbReference type="SAM" id="MobiDB-lite"/>
    </source>
</evidence>
<dbReference type="Proteomes" id="UP001176941">
    <property type="component" value="Unassembled WGS sequence"/>
</dbReference>
<feature type="region of interest" description="Disordered" evidence="1">
    <location>
        <begin position="119"/>
        <end position="153"/>
    </location>
</feature>
<keyword evidence="2" id="KW-1133">Transmembrane helix</keyword>
<evidence type="ECO:0000313" key="4">
    <source>
        <dbReference type="Proteomes" id="UP001176941"/>
    </source>
</evidence>
<keyword evidence="2" id="KW-0472">Membrane</keyword>
<feature type="compositionally biased region" description="Acidic residues" evidence="1">
    <location>
        <begin position="128"/>
        <end position="143"/>
    </location>
</feature>
<sequence>MASMQRVFPPGHKAHSFKDPEAPSVRDTGRQKRRTSTFVLALLAHQRAISGCRDVSGDADIRRTVSSWRPFLVGSPSVGLVLFLFLAQQWIVKGALCAPDSMSAIVRARSKAGIELTSPGARRLAERDTEDDDSSDSESIEEEPAVRPAPPLQPLLRLSSQHGALGRHRISRGMRLRALLGGLGRCRAATELFVAALFVSGFFLLVADHLARPCNRTRGECRFFVSAAHIYVRLMGASALLLVARLAYPWPKHRTHPRDRLDV</sequence>
<feature type="region of interest" description="Disordered" evidence="1">
    <location>
        <begin position="1"/>
        <end position="32"/>
    </location>
</feature>
<evidence type="ECO:0000256" key="2">
    <source>
        <dbReference type="SAM" id="Phobius"/>
    </source>
</evidence>
<dbReference type="EMBL" id="CATKSN020000433">
    <property type="protein sequence ID" value="CAI9149579.1"/>
    <property type="molecule type" value="Genomic_DNA"/>
</dbReference>
<gene>
    <name evidence="3" type="ORF">MRATA1EN1_LOCUS31197</name>
</gene>
<organism evidence="3 4">
    <name type="scientific">Rangifer tarandus platyrhynchus</name>
    <name type="common">Svalbard reindeer</name>
    <dbReference type="NCBI Taxonomy" id="3082113"/>
    <lineage>
        <taxon>Eukaryota</taxon>
        <taxon>Metazoa</taxon>
        <taxon>Chordata</taxon>
        <taxon>Craniata</taxon>
        <taxon>Vertebrata</taxon>
        <taxon>Euteleostomi</taxon>
        <taxon>Mammalia</taxon>
        <taxon>Eutheria</taxon>
        <taxon>Laurasiatheria</taxon>
        <taxon>Artiodactyla</taxon>
        <taxon>Ruminantia</taxon>
        <taxon>Pecora</taxon>
        <taxon>Cervidae</taxon>
        <taxon>Odocoileinae</taxon>
        <taxon>Rangifer</taxon>
    </lineage>
</organism>
<feature type="transmembrane region" description="Helical" evidence="2">
    <location>
        <begin position="192"/>
        <end position="211"/>
    </location>
</feature>
<proteinExistence type="predicted"/>
<accession>A0ABN8XPN4</accession>
<keyword evidence="2" id="KW-0812">Transmembrane</keyword>
<feature type="transmembrane region" description="Helical" evidence="2">
    <location>
        <begin position="71"/>
        <end position="92"/>
    </location>
</feature>
<evidence type="ECO:0000313" key="3">
    <source>
        <dbReference type="EMBL" id="CAI9149579.1"/>
    </source>
</evidence>
<name>A0ABN8XPN4_RANTA</name>
<reference evidence="3" key="1">
    <citation type="submission" date="2023-04" db="EMBL/GenBank/DDBJ databases">
        <authorList>
            <consortium name="ELIXIR-Norway"/>
        </authorList>
    </citation>
    <scope>NUCLEOTIDE SEQUENCE [LARGE SCALE GENOMIC DNA]</scope>
</reference>
<feature type="transmembrane region" description="Helical" evidence="2">
    <location>
        <begin position="223"/>
        <end position="248"/>
    </location>
</feature>
<keyword evidence="4" id="KW-1185">Reference proteome</keyword>
<protein>
    <submittedName>
        <fullName evidence="3">Uncharacterized protein</fullName>
    </submittedName>
</protein>